<sequence>MNGDIFLFRGTSPGWAGNPGSQATAASASVDTYVATVFALEARGQVGQGVLQAQVFSVGGNPLIKEVQYSPSTAGLPLAERSQHVGEYYKFTYNDGSKVKVINPETYKMGSPEKNTDYFNQQGRGIVYDPATRTWRLK</sequence>
<protein>
    <submittedName>
        <fullName evidence="1">Uncharacterized protein</fullName>
    </submittedName>
</protein>
<organism evidence="1 2">
    <name type="scientific">Chitinimonas prasina</name>
    <dbReference type="NCBI Taxonomy" id="1434937"/>
    <lineage>
        <taxon>Bacteria</taxon>
        <taxon>Pseudomonadati</taxon>
        <taxon>Pseudomonadota</taxon>
        <taxon>Betaproteobacteria</taxon>
        <taxon>Neisseriales</taxon>
        <taxon>Chitinibacteraceae</taxon>
        <taxon>Chitinimonas</taxon>
    </lineage>
</organism>
<keyword evidence="2" id="KW-1185">Reference proteome</keyword>
<proteinExistence type="predicted"/>
<dbReference type="EMBL" id="BSOG01000002">
    <property type="protein sequence ID" value="GLR12978.1"/>
    <property type="molecule type" value="Genomic_DNA"/>
</dbReference>
<evidence type="ECO:0000313" key="2">
    <source>
        <dbReference type="Proteomes" id="UP001156706"/>
    </source>
</evidence>
<gene>
    <name evidence="1" type="ORF">GCM10007907_17680</name>
</gene>
<dbReference type="Proteomes" id="UP001156706">
    <property type="component" value="Unassembled WGS sequence"/>
</dbReference>
<evidence type="ECO:0000313" key="1">
    <source>
        <dbReference type="EMBL" id="GLR12978.1"/>
    </source>
</evidence>
<name>A0ABQ5YG52_9NEIS</name>
<reference evidence="2" key="1">
    <citation type="journal article" date="2019" name="Int. J. Syst. Evol. Microbiol.">
        <title>The Global Catalogue of Microorganisms (GCM) 10K type strain sequencing project: providing services to taxonomists for standard genome sequencing and annotation.</title>
        <authorList>
            <consortium name="The Broad Institute Genomics Platform"/>
            <consortium name="The Broad Institute Genome Sequencing Center for Infectious Disease"/>
            <person name="Wu L."/>
            <person name="Ma J."/>
        </authorList>
    </citation>
    <scope>NUCLEOTIDE SEQUENCE [LARGE SCALE GENOMIC DNA]</scope>
    <source>
        <strain evidence="2">NBRC 110044</strain>
    </source>
</reference>
<comment type="caution">
    <text evidence="1">The sequence shown here is derived from an EMBL/GenBank/DDBJ whole genome shotgun (WGS) entry which is preliminary data.</text>
</comment>
<accession>A0ABQ5YG52</accession>